<dbReference type="EMBL" id="VSRR010095136">
    <property type="protein sequence ID" value="MPC93521.1"/>
    <property type="molecule type" value="Genomic_DNA"/>
</dbReference>
<evidence type="ECO:0000313" key="2">
    <source>
        <dbReference type="Proteomes" id="UP000324222"/>
    </source>
</evidence>
<reference evidence="1 2" key="1">
    <citation type="submission" date="2019-05" db="EMBL/GenBank/DDBJ databases">
        <title>Another draft genome of Portunus trituberculatus and its Hox gene families provides insights of decapod evolution.</title>
        <authorList>
            <person name="Jeong J.-H."/>
            <person name="Song I."/>
            <person name="Kim S."/>
            <person name="Choi T."/>
            <person name="Kim D."/>
            <person name="Ryu S."/>
            <person name="Kim W."/>
        </authorList>
    </citation>
    <scope>NUCLEOTIDE SEQUENCE [LARGE SCALE GENOMIC DNA]</scope>
    <source>
        <tissue evidence="1">Muscle</tissue>
    </source>
</reference>
<dbReference type="Proteomes" id="UP000324222">
    <property type="component" value="Unassembled WGS sequence"/>
</dbReference>
<dbReference type="AlphaFoldDB" id="A0A5B7J6R5"/>
<organism evidence="1 2">
    <name type="scientific">Portunus trituberculatus</name>
    <name type="common">Swimming crab</name>
    <name type="synonym">Neptunus trituberculatus</name>
    <dbReference type="NCBI Taxonomy" id="210409"/>
    <lineage>
        <taxon>Eukaryota</taxon>
        <taxon>Metazoa</taxon>
        <taxon>Ecdysozoa</taxon>
        <taxon>Arthropoda</taxon>
        <taxon>Crustacea</taxon>
        <taxon>Multicrustacea</taxon>
        <taxon>Malacostraca</taxon>
        <taxon>Eumalacostraca</taxon>
        <taxon>Eucarida</taxon>
        <taxon>Decapoda</taxon>
        <taxon>Pleocyemata</taxon>
        <taxon>Brachyura</taxon>
        <taxon>Eubrachyura</taxon>
        <taxon>Portunoidea</taxon>
        <taxon>Portunidae</taxon>
        <taxon>Portuninae</taxon>
        <taxon>Portunus</taxon>
    </lineage>
</organism>
<evidence type="ECO:0000313" key="1">
    <source>
        <dbReference type="EMBL" id="MPC93521.1"/>
    </source>
</evidence>
<sequence>MLPSTMRLFLPTRPNHRCYFSTYRWTCCLYSGWRRGWWYGEPSSTFHSTQPPADPRNIQCFDISTRVCKWMLINTDRETLNKLHFSFYPCQITF</sequence>
<accession>A0A5B7J6R5</accession>
<gene>
    <name evidence="1" type="ORF">E2C01_088653</name>
</gene>
<keyword evidence="2" id="KW-1185">Reference proteome</keyword>
<proteinExistence type="predicted"/>
<comment type="caution">
    <text evidence="1">The sequence shown here is derived from an EMBL/GenBank/DDBJ whole genome shotgun (WGS) entry which is preliminary data.</text>
</comment>
<protein>
    <submittedName>
        <fullName evidence="1">Uncharacterized protein</fullName>
    </submittedName>
</protein>
<name>A0A5B7J6R5_PORTR</name>